<organism evidence="2 3">
    <name type="scientific">Pleuronectes platessa</name>
    <name type="common">European plaice</name>
    <dbReference type="NCBI Taxonomy" id="8262"/>
    <lineage>
        <taxon>Eukaryota</taxon>
        <taxon>Metazoa</taxon>
        <taxon>Chordata</taxon>
        <taxon>Craniata</taxon>
        <taxon>Vertebrata</taxon>
        <taxon>Euteleostomi</taxon>
        <taxon>Actinopterygii</taxon>
        <taxon>Neopterygii</taxon>
        <taxon>Teleostei</taxon>
        <taxon>Neoteleostei</taxon>
        <taxon>Acanthomorphata</taxon>
        <taxon>Carangaria</taxon>
        <taxon>Pleuronectiformes</taxon>
        <taxon>Pleuronectoidei</taxon>
        <taxon>Pleuronectidae</taxon>
        <taxon>Pleuronectes</taxon>
    </lineage>
</organism>
<dbReference type="Proteomes" id="UP001153269">
    <property type="component" value="Unassembled WGS sequence"/>
</dbReference>
<accession>A0A9N7TV71</accession>
<keyword evidence="3" id="KW-1185">Reference proteome</keyword>
<name>A0A9N7TV71_PLEPL</name>
<evidence type="ECO:0000313" key="2">
    <source>
        <dbReference type="EMBL" id="CAB1419352.1"/>
    </source>
</evidence>
<proteinExistence type="predicted"/>
<gene>
    <name evidence="2" type="ORF">PLEPLA_LOCUS7183</name>
</gene>
<evidence type="ECO:0000313" key="3">
    <source>
        <dbReference type="Proteomes" id="UP001153269"/>
    </source>
</evidence>
<protein>
    <submittedName>
        <fullName evidence="2">Uncharacterized protein</fullName>
    </submittedName>
</protein>
<reference evidence="2" key="1">
    <citation type="submission" date="2020-03" db="EMBL/GenBank/DDBJ databases">
        <authorList>
            <person name="Weist P."/>
        </authorList>
    </citation>
    <scope>NUCLEOTIDE SEQUENCE</scope>
</reference>
<comment type="caution">
    <text evidence="2">The sequence shown here is derived from an EMBL/GenBank/DDBJ whole genome shotgun (WGS) entry which is preliminary data.</text>
</comment>
<feature type="region of interest" description="Disordered" evidence="1">
    <location>
        <begin position="60"/>
        <end position="90"/>
    </location>
</feature>
<dbReference type="EMBL" id="CADEAL010000382">
    <property type="protein sequence ID" value="CAB1419352.1"/>
    <property type="molecule type" value="Genomic_DNA"/>
</dbReference>
<evidence type="ECO:0000256" key="1">
    <source>
        <dbReference type="SAM" id="MobiDB-lite"/>
    </source>
</evidence>
<dbReference type="AlphaFoldDB" id="A0A9N7TV71"/>
<sequence>MHTCWEERKFQREQVGVAIAIYQDDFDLPHASVTTAQIYWMDQVGLQCMHEPRCNNSPTLNEAEMERRRPLSLFPLRANNGRGKGDREMALAQKQCRARTEGKAQVGVCSG</sequence>